<dbReference type="Proteomes" id="UP001465976">
    <property type="component" value="Unassembled WGS sequence"/>
</dbReference>
<evidence type="ECO:0000313" key="1">
    <source>
        <dbReference type="EMBL" id="KAL0573580.1"/>
    </source>
</evidence>
<dbReference type="EMBL" id="JBAHYK010000487">
    <property type="protein sequence ID" value="KAL0573580.1"/>
    <property type="molecule type" value="Genomic_DNA"/>
</dbReference>
<comment type="caution">
    <text evidence="1">The sequence shown here is derived from an EMBL/GenBank/DDBJ whole genome shotgun (WGS) entry which is preliminary data.</text>
</comment>
<proteinExistence type="predicted"/>
<gene>
    <name evidence="1" type="ORF">V5O48_008376</name>
</gene>
<reference evidence="1 2" key="1">
    <citation type="submission" date="2024-02" db="EMBL/GenBank/DDBJ databases">
        <title>A draft genome for the cacao thread blight pathogen Marasmius crinis-equi.</title>
        <authorList>
            <person name="Cohen S.P."/>
            <person name="Baruah I.K."/>
            <person name="Amoako-Attah I."/>
            <person name="Bukari Y."/>
            <person name="Meinhardt L.W."/>
            <person name="Bailey B.A."/>
        </authorList>
    </citation>
    <scope>NUCLEOTIDE SEQUENCE [LARGE SCALE GENOMIC DNA]</scope>
    <source>
        <strain evidence="1 2">GH-76</strain>
    </source>
</reference>
<protein>
    <submittedName>
        <fullName evidence="1">Uncharacterized protein</fullName>
    </submittedName>
</protein>
<name>A0ABR3FEK3_9AGAR</name>
<dbReference type="Gene3D" id="1.10.630.10">
    <property type="entry name" value="Cytochrome P450"/>
    <property type="match status" value="1"/>
</dbReference>
<keyword evidence="2" id="KW-1185">Reference proteome</keyword>
<accession>A0ABR3FEK3</accession>
<evidence type="ECO:0000313" key="2">
    <source>
        <dbReference type="Proteomes" id="UP001465976"/>
    </source>
</evidence>
<sequence length="100" mass="11420">MGFLRNEAIFGSDAHVFRPERWLDDKFESKGTTKVGVYSNLVLELQAFLVELISNFEFSLTPECDKIRLENCGITVPTIEGEIEKGAQCPLRVRRARKDE</sequence>
<organism evidence="1 2">
    <name type="scientific">Marasmius crinis-equi</name>
    <dbReference type="NCBI Taxonomy" id="585013"/>
    <lineage>
        <taxon>Eukaryota</taxon>
        <taxon>Fungi</taxon>
        <taxon>Dikarya</taxon>
        <taxon>Basidiomycota</taxon>
        <taxon>Agaricomycotina</taxon>
        <taxon>Agaricomycetes</taxon>
        <taxon>Agaricomycetidae</taxon>
        <taxon>Agaricales</taxon>
        <taxon>Marasmiineae</taxon>
        <taxon>Marasmiaceae</taxon>
        <taxon>Marasmius</taxon>
    </lineage>
</organism>
<dbReference type="SUPFAM" id="SSF48264">
    <property type="entry name" value="Cytochrome P450"/>
    <property type="match status" value="1"/>
</dbReference>
<dbReference type="InterPro" id="IPR036396">
    <property type="entry name" value="Cyt_P450_sf"/>
</dbReference>